<evidence type="ECO:0000313" key="3">
    <source>
        <dbReference type="Proteomes" id="UP001283361"/>
    </source>
</evidence>
<feature type="region of interest" description="Disordered" evidence="1">
    <location>
        <begin position="101"/>
        <end position="140"/>
    </location>
</feature>
<reference evidence="2" key="1">
    <citation type="journal article" date="2023" name="G3 (Bethesda)">
        <title>A reference genome for the long-term kleptoplast-retaining sea slug Elysia crispata morphotype clarki.</title>
        <authorList>
            <person name="Eastman K.E."/>
            <person name="Pendleton A.L."/>
            <person name="Shaikh M.A."/>
            <person name="Suttiyut T."/>
            <person name="Ogas R."/>
            <person name="Tomko P."/>
            <person name="Gavelis G."/>
            <person name="Widhalm J.R."/>
            <person name="Wisecaver J.H."/>
        </authorList>
    </citation>
    <scope>NUCLEOTIDE SEQUENCE</scope>
    <source>
        <strain evidence="2">ECLA1</strain>
    </source>
</reference>
<dbReference type="Proteomes" id="UP001283361">
    <property type="component" value="Unassembled WGS sequence"/>
</dbReference>
<feature type="region of interest" description="Disordered" evidence="1">
    <location>
        <begin position="13"/>
        <end position="84"/>
    </location>
</feature>
<feature type="region of interest" description="Disordered" evidence="1">
    <location>
        <begin position="156"/>
        <end position="192"/>
    </location>
</feature>
<dbReference type="EMBL" id="JAWDGP010006072">
    <property type="protein sequence ID" value="KAK3747820.1"/>
    <property type="molecule type" value="Genomic_DNA"/>
</dbReference>
<name>A0AAE0YL10_9GAST</name>
<gene>
    <name evidence="2" type="ORF">RRG08_057364</name>
</gene>
<keyword evidence="3" id="KW-1185">Reference proteome</keyword>
<dbReference type="AlphaFoldDB" id="A0AAE0YL10"/>
<comment type="caution">
    <text evidence="2">The sequence shown here is derived from an EMBL/GenBank/DDBJ whole genome shotgun (WGS) entry which is preliminary data.</text>
</comment>
<accession>A0AAE0YL10</accession>
<organism evidence="2 3">
    <name type="scientific">Elysia crispata</name>
    <name type="common">lettuce slug</name>
    <dbReference type="NCBI Taxonomy" id="231223"/>
    <lineage>
        <taxon>Eukaryota</taxon>
        <taxon>Metazoa</taxon>
        <taxon>Spiralia</taxon>
        <taxon>Lophotrochozoa</taxon>
        <taxon>Mollusca</taxon>
        <taxon>Gastropoda</taxon>
        <taxon>Heterobranchia</taxon>
        <taxon>Euthyneura</taxon>
        <taxon>Panpulmonata</taxon>
        <taxon>Sacoglossa</taxon>
        <taxon>Placobranchoidea</taxon>
        <taxon>Plakobranchidae</taxon>
        <taxon>Elysia</taxon>
    </lineage>
</organism>
<proteinExistence type="predicted"/>
<feature type="compositionally biased region" description="Pro residues" evidence="1">
    <location>
        <begin position="43"/>
        <end position="62"/>
    </location>
</feature>
<evidence type="ECO:0000313" key="2">
    <source>
        <dbReference type="EMBL" id="KAK3747820.1"/>
    </source>
</evidence>
<evidence type="ECO:0000256" key="1">
    <source>
        <dbReference type="SAM" id="MobiDB-lite"/>
    </source>
</evidence>
<sequence length="240" mass="25499">MGGCFARILPHLKPSGQRVAPRTSGSKPRFARNHPPFALCMPTFPPEGPFSPFPRSGLPPPSGGEGGHAQGKRRKEAFGGGKVGMAPLQVAPRVALKGKGNLTFAGGSPEQSEEGRPLPRCSPFRASPLRGEGGHPQGKRRIPRWLRHQPFNISPYSLTFGGRGDNHPKGRRREAPINPPRRPRGSKVGGEATWASSFCPVGAERPPLRGGDGGLGPPSGCFKELPRPGNLMFAGGSFFV</sequence>
<protein>
    <submittedName>
        <fullName evidence="2">Uncharacterized protein</fullName>
    </submittedName>
</protein>